<feature type="region of interest" description="Disordered" evidence="6">
    <location>
        <begin position="273"/>
        <end position="319"/>
    </location>
</feature>
<dbReference type="Pfam" id="PF00400">
    <property type="entry name" value="WD40"/>
    <property type="match status" value="2"/>
</dbReference>
<dbReference type="PANTHER" id="PTHR46202:SF1">
    <property type="entry name" value="DNA EXCISION REPAIR PROTEIN ERCC-8"/>
    <property type="match status" value="1"/>
</dbReference>
<dbReference type="SUPFAM" id="SSF50978">
    <property type="entry name" value="WD40 repeat-like"/>
    <property type="match status" value="1"/>
</dbReference>
<dbReference type="PROSITE" id="PS00678">
    <property type="entry name" value="WD_REPEATS_1"/>
    <property type="match status" value="1"/>
</dbReference>
<evidence type="ECO:0000256" key="3">
    <source>
        <dbReference type="ARBA" id="ARBA00022763"/>
    </source>
</evidence>
<accession>A0ABD3FES3</accession>
<feature type="compositionally biased region" description="Basic and acidic residues" evidence="6">
    <location>
        <begin position="288"/>
        <end position="303"/>
    </location>
</feature>
<dbReference type="AlphaFoldDB" id="A0ABD3FES3"/>
<dbReference type="PROSITE" id="PS50082">
    <property type="entry name" value="WD_REPEATS_2"/>
    <property type="match status" value="2"/>
</dbReference>
<keyword evidence="3" id="KW-0227">DNA damage</keyword>
<dbReference type="InterPro" id="IPR015943">
    <property type="entry name" value="WD40/YVTN_repeat-like_dom_sf"/>
</dbReference>
<evidence type="ECO:0000256" key="6">
    <source>
        <dbReference type="SAM" id="MobiDB-lite"/>
    </source>
</evidence>
<dbReference type="Proteomes" id="UP001632037">
    <property type="component" value="Unassembled WGS sequence"/>
</dbReference>
<evidence type="ECO:0000256" key="2">
    <source>
        <dbReference type="ARBA" id="ARBA00022737"/>
    </source>
</evidence>
<evidence type="ECO:0000256" key="4">
    <source>
        <dbReference type="ARBA" id="ARBA00023204"/>
    </source>
</evidence>
<organism evidence="7 8">
    <name type="scientific">Phytophthora oleae</name>
    <dbReference type="NCBI Taxonomy" id="2107226"/>
    <lineage>
        <taxon>Eukaryota</taxon>
        <taxon>Sar</taxon>
        <taxon>Stramenopiles</taxon>
        <taxon>Oomycota</taxon>
        <taxon>Peronosporomycetes</taxon>
        <taxon>Peronosporales</taxon>
        <taxon>Peronosporaceae</taxon>
        <taxon>Phytophthora</taxon>
    </lineage>
</organism>
<dbReference type="InterPro" id="IPR042238">
    <property type="entry name" value="Rad28/ERCC8/Ckn1/ATCSA-1"/>
</dbReference>
<dbReference type="PROSITE" id="PS50294">
    <property type="entry name" value="WD_REPEATS_REGION"/>
    <property type="match status" value="2"/>
</dbReference>
<evidence type="ECO:0000313" key="8">
    <source>
        <dbReference type="Proteomes" id="UP001632037"/>
    </source>
</evidence>
<dbReference type="GO" id="GO:0006281">
    <property type="term" value="P:DNA repair"/>
    <property type="evidence" value="ECO:0007669"/>
    <property type="project" value="UniProtKB-KW"/>
</dbReference>
<dbReference type="InterPro" id="IPR019775">
    <property type="entry name" value="WD40_repeat_CS"/>
</dbReference>
<dbReference type="Gene3D" id="2.130.10.10">
    <property type="entry name" value="YVTN repeat-like/Quinoprotein amine dehydrogenase"/>
    <property type="match status" value="2"/>
</dbReference>
<keyword evidence="4" id="KW-0234">DNA repair</keyword>
<dbReference type="EMBL" id="JBIMZQ010000022">
    <property type="protein sequence ID" value="KAL3664887.1"/>
    <property type="molecule type" value="Genomic_DNA"/>
</dbReference>
<dbReference type="PRINTS" id="PR00320">
    <property type="entry name" value="GPROTEINBRPT"/>
</dbReference>
<evidence type="ECO:0000256" key="5">
    <source>
        <dbReference type="PROSITE-ProRule" id="PRU00221"/>
    </source>
</evidence>
<comment type="caution">
    <text evidence="7">The sequence shown here is derived from an EMBL/GenBank/DDBJ whole genome shotgun (WGS) entry which is preliminary data.</text>
</comment>
<dbReference type="InterPro" id="IPR001680">
    <property type="entry name" value="WD40_rpt"/>
</dbReference>
<feature type="repeat" description="WD" evidence="5">
    <location>
        <begin position="197"/>
        <end position="239"/>
    </location>
</feature>
<dbReference type="PANTHER" id="PTHR46202">
    <property type="entry name" value="DNA EXCISION REPAIR PROTEIN ERCC-8"/>
    <property type="match status" value="1"/>
</dbReference>
<dbReference type="SMART" id="SM00320">
    <property type="entry name" value="WD40"/>
    <property type="match status" value="6"/>
</dbReference>
<dbReference type="InterPro" id="IPR036322">
    <property type="entry name" value="WD40_repeat_dom_sf"/>
</dbReference>
<sequence>MPSAFEYLLDRSVGLPSRTYHDNLYSRQSSALLSHSPTTSNFIFRQGMRVWSCSLDPVEQRYLLVGTSQSQLLLFDLQRLDEADSSGNLLYNATTPLEPICAAGARTDTAQSLQFGISMVDWYPVDSGLCISSSLDEHVKVWDAETFSCVSTLPLRSKVFGAKFSPVSMTHSLIAAVTSQGEVRLVDMESGATAHSLLGHKDEVWTLDWSPVSEFILTTGSRDGEIRLWDIRRSGATACLLCLNREGKANVPGRSSLYTNVKRDSPMSLTAAATARKRRRVGGASEAQARDRQRARSRVDDHHARLKHKEKRNDPHAAASSSLAVAHLAGVTSVAYTPDGRFLLSNGLDEKLRLWDSTSGEHQFMNYERVQRTQPRAARNVQMAVVQEAGAWESTMVFIPNGCEGTVSSYRVFGDSGAPCGSATAHYQQVSACVYRKSTRELYSAGEDGLIMKWKSPPVDLYPGMDVNDDEGLEELKAAAVDEDTWSDDEDVGTGHQFVPPILRDDL</sequence>
<keyword evidence="1 5" id="KW-0853">WD repeat</keyword>
<evidence type="ECO:0000256" key="1">
    <source>
        <dbReference type="ARBA" id="ARBA00022574"/>
    </source>
</evidence>
<proteinExistence type="predicted"/>
<protein>
    <recommendedName>
        <fullName evidence="9">Anaphase-promoting complex subunit 4 WD40 domain-containing protein</fullName>
    </recommendedName>
</protein>
<reference evidence="7 8" key="1">
    <citation type="submission" date="2024-09" db="EMBL/GenBank/DDBJ databases">
        <title>Genome sequencing and assembly of Phytophthora oleae, isolate VK10A, causative agent of rot of olive drupes.</title>
        <authorList>
            <person name="Conti Taguali S."/>
            <person name="Riolo M."/>
            <person name="La Spada F."/>
            <person name="Cacciola S.O."/>
            <person name="Dionisio G."/>
        </authorList>
    </citation>
    <scope>NUCLEOTIDE SEQUENCE [LARGE SCALE GENOMIC DNA]</scope>
    <source>
        <strain evidence="7 8">VK10A</strain>
    </source>
</reference>
<name>A0ABD3FES3_9STRA</name>
<gene>
    <name evidence="7" type="ORF">V7S43_010065</name>
</gene>
<feature type="repeat" description="WD" evidence="5">
    <location>
        <begin position="324"/>
        <end position="365"/>
    </location>
</feature>
<evidence type="ECO:0008006" key="9">
    <source>
        <dbReference type="Google" id="ProtNLM"/>
    </source>
</evidence>
<keyword evidence="8" id="KW-1185">Reference proteome</keyword>
<keyword evidence="2" id="KW-0677">Repeat</keyword>
<dbReference type="InterPro" id="IPR020472">
    <property type="entry name" value="WD40_PAC1"/>
</dbReference>
<evidence type="ECO:0000313" key="7">
    <source>
        <dbReference type="EMBL" id="KAL3664887.1"/>
    </source>
</evidence>